<reference evidence="1 2" key="1">
    <citation type="submission" date="2018-10" db="EMBL/GenBank/DDBJ databases">
        <title>Draft genome sequence for the type isolate of Erwinia psidii, agent causal of bacterial blight in guava (Psidium guajava) and wilt and die-back of Eucalyptus spp.</title>
        <authorList>
            <person name="Hermenegildo P.S."/>
            <person name="Santos S.A."/>
            <person name="Guimaraes L.M.S."/>
            <person name="Vidigal P.M.P."/>
            <person name="Pereira I.C."/>
            <person name="Badel J.L."/>
            <person name="Alfenas-Zerbini P."/>
            <person name="Ferreira M.A.S.V."/>
            <person name="Alfenas A.C."/>
        </authorList>
    </citation>
    <scope>NUCLEOTIDE SEQUENCE [LARGE SCALE GENOMIC DNA]</scope>
    <source>
        <strain evidence="1 2">IBSBF 435</strain>
    </source>
</reference>
<organism evidence="1 2">
    <name type="scientific">Erwinia psidii</name>
    <dbReference type="NCBI Taxonomy" id="69224"/>
    <lineage>
        <taxon>Bacteria</taxon>
        <taxon>Pseudomonadati</taxon>
        <taxon>Pseudomonadota</taxon>
        <taxon>Gammaproteobacteria</taxon>
        <taxon>Enterobacterales</taxon>
        <taxon>Erwiniaceae</taxon>
        <taxon>Erwinia</taxon>
    </lineage>
</organism>
<sequence length="65" mass="7665">MVKPKETSGLNDNLYKMLFAEVNERRSFEVMPVKNQRFLSEHAIKETTIYNRTIAHPINMPQTQK</sequence>
<accession>A0A3N6SE42</accession>
<dbReference type="EMBL" id="RHHM01000016">
    <property type="protein sequence ID" value="RQM36891.1"/>
    <property type="molecule type" value="Genomic_DNA"/>
</dbReference>
<comment type="caution">
    <text evidence="1">The sequence shown here is derived from an EMBL/GenBank/DDBJ whole genome shotgun (WGS) entry which is preliminary data.</text>
</comment>
<name>A0A3N6SE42_9GAMM</name>
<gene>
    <name evidence="1" type="ORF">EB241_18190</name>
</gene>
<dbReference type="Proteomes" id="UP000279457">
    <property type="component" value="Unassembled WGS sequence"/>
</dbReference>
<proteinExistence type="predicted"/>
<protein>
    <submittedName>
        <fullName evidence="1">Uncharacterized protein</fullName>
    </submittedName>
</protein>
<dbReference type="AlphaFoldDB" id="A0A3N6SE42"/>
<evidence type="ECO:0000313" key="1">
    <source>
        <dbReference type="EMBL" id="RQM36891.1"/>
    </source>
</evidence>
<keyword evidence="2" id="KW-1185">Reference proteome</keyword>
<evidence type="ECO:0000313" key="2">
    <source>
        <dbReference type="Proteomes" id="UP000279457"/>
    </source>
</evidence>